<evidence type="ECO:0000313" key="2">
    <source>
        <dbReference type="EMBL" id="CAL1376530.1"/>
    </source>
</evidence>
<organism evidence="2 3">
    <name type="scientific">Linum trigynum</name>
    <dbReference type="NCBI Taxonomy" id="586398"/>
    <lineage>
        <taxon>Eukaryota</taxon>
        <taxon>Viridiplantae</taxon>
        <taxon>Streptophyta</taxon>
        <taxon>Embryophyta</taxon>
        <taxon>Tracheophyta</taxon>
        <taxon>Spermatophyta</taxon>
        <taxon>Magnoliopsida</taxon>
        <taxon>eudicotyledons</taxon>
        <taxon>Gunneridae</taxon>
        <taxon>Pentapetalae</taxon>
        <taxon>rosids</taxon>
        <taxon>fabids</taxon>
        <taxon>Malpighiales</taxon>
        <taxon>Linaceae</taxon>
        <taxon>Linum</taxon>
    </lineage>
</organism>
<gene>
    <name evidence="2" type="ORF">LTRI10_LOCUS18254</name>
</gene>
<evidence type="ECO:0000313" key="3">
    <source>
        <dbReference type="Proteomes" id="UP001497516"/>
    </source>
</evidence>
<dbReference type="Proteomes" id="UP001497516">
    <property type="component" value="Chromosome 3"/>
</dbReference>
<keyword evidence="3" id="KW-1185">Reference proteome</keyword>
<proteinExistence type="predicted"/>
<protein>
    <submittedName>
        <fullName evidence="2">Uncharacterized protein</fullName>
    </submittedName>
</protein>
<name>A0AAV2DSJ5_9ROSI</name>
<reference evidence="2 3" key="1">
    <citation type="submission" date="2024-04" db="EMBL/GenBank/DDBJ databases">
        <authorList>
            <person name="Fracassetti M."/>
        </authorList>
    </citation>
    <scope>NUCLEOTIDE SEQUENCE [LARGE SCALE GENOMIC DNA]</scope>
</reference>
<sequence length="103" mass="11374">MFLSIKNVVFVLFFRLLLRLTKQDSIFVLLPDLTKEQFPVLESPRRLPDGEVFAVRRVIGREHGVGEVVVIPSVDCGVAEDDDGGEAGKLLVRGTVITISINP</sequence>
<dbReference type="AlphaFoldDB" id="A0AAV2DSJ5"/>
<dbReference type="EMBL" id="OZ034816">
    <property type="protein sequence ID" value="CAL1376530.1"/>
    <property type="molecule type" value="Genomic_DNA"/>
</dbReference>
<accession>A0AAV2DSJ5</accession>
<evidence type="ECO:0000256" key="1">
    <source>
        <dbReference type="SAM" id="SignalP"/>
    </source>
</evidence>
<feature type="signal peptide" evidence="1">
    <location>
        <begin position="1"/>
        <end position="23"/>
    </location>
</feature>
<feature type="chain" id="PRO_5043494786" evidence="1">
    <location>
        <begin position="24"/>
        <end position="103"/>
    </location>
</feature>
<keyword evidence="1" id="KW-0732">Signal</keyword>